<proteinExistence type="predicted"/>
<name>A0A2G9QMA2_AQUCT</name>
<dbReference type="EMBL" id="KV948721">
    <property type="protein sequence ID" value="PIO16686.1"/>
    <property type="molecule type" value="Genomic_DNA"/>
</dbReference>
<sequence length="85" mass="9961">MIAGTILSAHNHFKARVYVGLFTDQHNEYYDLIVLRLLSMNSVVDPWVFIICRTSNFYYHLSVLCNKLRTKTRGRAHFLRQSVSL</sequence>
<evidence type="ECO:0008006" key="2">
    <source>
        <dbReference type="Google" id="ProtNLM"/>
    </source>
</evidence>
<dbReference type="AlphaFoldDB" id="A0A2G9QMA2"/>
<accession>A0A2G9QMA2</accession>
<protein>
    <recommendedName>
        <fullName evidence="2">G-protein coupled receptors family 1 profile domain-containing protein</fullName>
    </recommendedName>
</protein>
<evidence type="ECO:0000313" key="1">
    <source>
        <dbReference type="EMBL" id="PIO16686.1"/>
    </source>
</evidence>
<gene>
    <name evidence="1" type="ORF">AB205_0046510</name>
</gene>
<reference evidence="1" key="1">
    <citation type="submission" date="2017-08" db="EMBL/GenBank/DDBJ databases">
        <title>Assembly of the North American Bullfrog Genome.</title>
        <authorList>
            <person name="Warren R.L."/>
            <person name="Vandervalk B.P."/>
            <person name="Kucuk E."/>
            <person name="Birol I."/>
            <person name="Helbing C."/>
            <person name="Pandoh P."/>
            <person name="Behsaz B."/>
            <person name="Mohamadi H."/>
            <person name="Chu J."/>
            <person name="Jackman S."/>
            <person name="Hammond S.A."/>
            <person name="Veldhoen N."/>
            <person name="Kirk H."/>
            <person name="Zhao Y."/>
            <person name="Coope R."/>
            <person name="Pleasance S."/>
            <person name="Moore R."/>
            <person name="Holt R."/>
        </authorList>
    </citation>
    <scope>NUCLEOTIDE SEQUENCE</scope>
    <source>
        <strain evidence="1">Bruno</strain>
        <tissue evidence="1">Liver</tissue>
    </source>
</reference>
<organism evidence="1">
    <name type="scientific">Aquarana catesbeiana</name>
    <name type="common">American bullfrog</name>
    <name type="synonym">Rana catesbeiana</name>
    <dbReference type="NCBI Taxonomy" id="8400"/>
    <lineage>
        <taxon>Eukaryota</taxon>
        <taxon>Metazoa</taxon>
        <taxon>Chordata</taxon>
        <taxon>Craniata</taxon>
        <taxon>Vertebrata</taxon>
        <taxon>Euteleostomi</taxon>
        <taxon>Amphibia</taxon>
        <taxon>Batrachia</taxon>
        <taxon>Anura</taxon>
        <taxon>Neobatrachia</taxon>
        <taxon>Ranoidea</taxon>
        <taxon>Ranidae</taxon>
        <taxon>Aquarana</taxon>
    </lineage>
</organism>
<dbReference type="OrthoDB" id="5959154at2759"/>